<dbReference type="InterPro" id="IPR050587">
    <property type="entry name" value="GNT1/Glycosyltrans_8"/>
</dbReference>
<dbReference type="InterPro" id="IPR029044">
    <property type="entry name" value="Nucleotide-diphossugar_trans"/>
</dbReference>
<organism evidence="3 5">
    <name type="scientific">Didymodactylos carnosus</name>
    <dbReference type="NCBI Taxonomy" id="1234261"/>
    <lineage>
        <taxon>Eukaryota</taxon>
        <taxon>Metazoa</taxon>
        <taxon>Spiralia</taxon>
        <taxon>Gnathifera</taxon>
        <taxon>Rotifera</taxon>
        <taxon>Eurotatoria</taxon>
        <taxon>Bdelloidea</taxon>
        <taxon>Philodinida</taxon>
        <taxon>Philodinidae</taxon>
        <taxon>Didymodactylos</taxon>
    </lineage>
</organism>
<proteinExistence type="inferred from homology"/>
<comment type="caution">
    <text evidence="3">The sequence shown here is derived from an EMBL/GenBank/DDBJ whole genome shotgun (WGS) entry which is preliminary data.</text>
</comment>
<dbReference type="GO" id="GO:0008466">
    <property type="term" value="F:glycogenin glucosyltransferase activity"/>
    <property type="evidence" value="ECO:0007669"/>
    <property type="project" value="UniProtKB-EC"/>
</dbReference>
<sequence length="336" mass="39325">MKIDRDIGELPSPKNTIFKTLVSPTIINTNGKEAYVFFIASDDVLPGLMVMENSLRRVNATRKRIAFVVSNVKTEAILPFIEAMNIEIVKITPKPSGFYKNYQPEYERWKVIANRFEMLHVFEGYNRIIALDTDMIVQKSVEELFDEHIWPQEFLAATDNIGCLQTTPGIINGGLMVFTRPTKEMYHELMSILDERVYVLGGDQWLFQLLFSRRAIAKKKKYLKTENIIYPVKDHVYWSSTLPSNVIAFTHRCICNTTIYKMDEPTGDFEKIDKLHILHFISFIQDQYRLINGEKLGNHKCLYYAYDLWLNNFKEMRILLEQKFQRPLNFSHGQPM</sequence>
<evidence type="ECO:0000313" key="4">
    <source>
        <dbReference type="EMBL" id="CAF3743789.1"/>
    </source>
</evidence>
<accession>A0A814EPA9</accession>
<dbReference type="Proteomes" id="UP000681722">
    <property type="component" value="Unassembled WGS sequence"/>
</dbReference>
<dbReference type="InterPro" id="IPR002495">
    <property type="entry name" value="Glyco_trans_8"/>
</dbReference>
<reference evidence="3" key="1">
    <citation type="submission" date="2021-02" db="EMBL/GenBank/DDBJ databases">
        <authorList>
            <person name="Nowell W R."/>
        </authorList>
    </citation>
    <scope>NUCLEOTIDE SEQUENCE</scope>
</reference>
<protein>
    <recommendedName>
        <fullName evidence="2">glycogenin glucosyltransferase</fullName>
        <ecNumber evidence="2">2.4.1.186</ecNumber>
    </recommendedName>
</protein>
<dbReference type="AlphaFoldDB" id="A0A814EPA9"/>
<evidence type="ECO:0000313" key="5">
    <source>
        <dbReference type="Proteomes" id="UP000663829"/>
    </source>
</evidence>
<dbReference type="GO" id="GO:0005978">
    <property type="term" value="P:glycogen biosynthetic process"/>
    <property type="evidence" value="ECO:0007669"/>
    <property type="project" value="UniProtKB-ARBA"/>
</dbReference>
<name>A0A814EPA9_9BILA</name>
<evidence type="ECO:0000256" key="2">
    <source>
        <dbReference type="ARBA" id="ARBA00038934"/>
    </source>
</evidence>
<gene>
    <name evidence="3" type="ORF">GPM918_LOCUS12220</name>
    <name evidence="4" type="ORF">SRO942_LOCUS12221</name>
</gene>
<keyword evidence="5" id="KW-1185">Reference proteome</keyword>
<dbReference type="EC" id="2.4.1.186" evidence="2"/>
<dbReference type="OrthoDB" id="2014201at2759"/>
<dbReference type="Gene3D" id="3.90.550.10">
    <property type="entry name" value="Spore Coat Polysaccharide Biosynthesis Protein SpsA, Chain A"/>
    <property type="match status" value="1"/>
</dbReference>
<evidence type="ECO:0000313" key="3">
    <source>
        <dbReference type="EMBL" id="CAF0970705.1"/>
    </source>
</evidence>
<dbReference type="Pfam" id="PF01501">
    <property type="entry name" value="Glyco_transf_8"/>
    <property type="match status" value="1"/>
</dbReference>
<dbReference type="PANTHER" id="PTHR11183">
    <property type="entry name" value="GLYCOGENIN SUBFAMILY MEMBER"/>
    <property type="match status" value="1"/>
</dbReference>
<dbReference type="SUPFAM" id="SSF53448">
    <property type="entry name" value="Nucleotide-diphospho-sugar transferases"/>
    <property type="match status" value="1"/>
</dbReference>
<dbReference type="Proteomes" id="UP000663829">
    <property type="component" value="Unassembled WGS sequence"/>
</dbReference>
<dbReference type="EMBL" id="CAJOBC010002647">
    <property type="protein sequence ID" value="CAF3743789.1"/>
    <property type="molecule type" value="Genomic_DNA"/>
</dbReference>
<evidence type="ECO:0000256" key="1">
    <source>
        <dbReference type="ARBA" id="ARBA00038162"/>
    </source>
</evidence>
<comment type="similarity">
    <text evidence="1">Belongs to the glycosyltransferase 8 family. Glycogenin subfamily.</text>
</comment>
<dbReference type="EMBL" id="CAJNOQ010002647">
    <property type="protein sequence ID" value="CAF0970705.1"/>
    <property type="molecule type" value="Genomic_DNA"/>
</dbReference>